<evidence type="ECO:0000313" key="3">
    <source>
        <dbReference type="EMBL" id="ACU05766.1"/>
    </source>
</evidence>
<dbReference type="CDD" id="cd05233">
    <property type="entry name" value="SDR_c"/>
    <property type="match status" value="1"/>
</dbReference>
<evidence type="ECO:0000256" key="2">
    <source>
        <dbReference type="ARBA" id="ARBA00023002"/>
    </source>
</evidence>
<dbReference type="SUPFAM" id="SSF51735">
    <property type="entry name" value="NAD(P)-binding Rossmann-fold domains"/>
    <property type="match status" value="1"/>
</dbReference>
<dbReference type="GO" id="GO:0016491">
    <property type="term" value="F:oxidoreductase activity"/>
    <property type="evidence" value="ECO:0007669"/>
    <property type="project" value="UniProtKB-KW"/>
</dbReference>
<dbReference type="PANTHER" id="PTHR43639">
    <property type="entry name" value="OXIDOREDUCTASE, SHORT-CHAIN DEHYDROGENASE/REDUCTASE FAMILY (AFU_ORTHOLOGUE AFUA_5G02870)"/>
    <property type="match status" value="1"/>
</dbReference>
<sequence length="271" mass="29057">MENNSVVILTGASGGIGRATALKFAEKGCRLVLVDLEHMALEAVAGELAALYDTECLVCAGDLAEGDFLNLIVEQTVAKWGRVDVLINNAAWRTLETMRTMSRAVWERTLKVCLTAPAFLSRQCAEIMERIQEGGVIINVSSVMSARAGGSSPAYIAAKGALDSLTYELAVTYGRSNIRVVGVQPGFIETELSSDYLDPEGANISNTMTAQMIDMTPLARGGTAAEVAEAIFWLSAENAAFISGTTLLIDGGFKHNMSSYAIKKIQFPKEY</sequence>
<dbReference type="InterPro" id="IPR036291">
    <property type="entry name" value="NAD(P)-bd_dom_sf"/>
</dbReference>
<dbReference type="Pfam" id="PF13561">
    <property type="entry name" value="adh_short_C2"/>
    <property type="match status" value="1"/>
</dbReference>
<dbReference type="AlphaFoldDB" id="C6XTI8"/>
<dbReference type="PRINTS" id="PR00080">
    <property type="entry name" value="SDRFAMILY"/>
</dbReference>
<dbReference type="RefSeq" id="WP_015809375.1">
    <property type="nucleotide sequence ID" value="NC_013061.1"/>
</dbReference>
<protein>
    <submittedName>
        <fullName evidence="3">Short-chain dehydrogenase/reductase SDR</fullName>
    </submittedName>
</protein>
<dbReference type="Proteomes" id="UP000000852">
    <property type="component" value="Chromosome"/>
</dbReference>
<dbReference type="InterPro" id="IPR002347">
    <property type="entry name" value="SDR_fam"/>
</dbReference>
<dbReference type="PANTHER" id="PTHR43639:SF1">
    <property type="entry name" value="SHORT-CHAIN DEHYDROGENASE_REDUCTASE FAMILY PROTEIN"/>
    <property type="match status" value="1"/>
</dbReference>
<dbReference type="STRING" id="485917.Phep_3575"/>
<name>C6XTI8_PEDHD</name>
<dbReference type="eggNOG" id="COG1028">
    <property type="taxonomic scope" value="Bacteria"/>
</dbReference>
<dbReference type="HOGENOM" id="CLU_010194_1_3_10"/>
<dbReference type="EMBL" id="CP001681">
    <property type="protein sequence ID" value="ACU05766.1"/>
    <property type="molecule type" value="Genomic_DNA"/>
</dbReference>
<organism evidence="3 4">
    <name type="scientific">Pedobacter heparinus (strain ATCC 13125 / DSM 2366 / CIP 104194 / JCM 7457 / NBRC 12017 / NCIMB 9290 / NRRL B-14731 / HIM 762-3)</name>
    <dbReference type="NCBI Taxonomy" id="485917"/>
    <lineage>
        <taxon>Bacteria</taxon>
        <taxon>Pseudomonadati</taxon>
        <taxon>Bacteroidota</taxon>
        <taxon>Sphingobacteriia</taxon>
        <taxon>Sphingobacteriales</taxon>
        <taxon>Sphingobacteriaceae</taxon>
        <taxon>Pedobacter</taxon>
    </lineage>
</organism>
<evidence type="ECO:0000313" key="4">
    <source>
        <dbReference type="Proteomes" id="UP000000852"/>
    </source>
</evidence>
<dbReference type="Gene3D" id="3.40.50.720">
    <property type="entry name" value="NAD(P)-binding Rossmann-like Domain"/>
    <property type="match status" value="1"/>
</dbReference>
<gene>
    <name evidence="3" type="ordered locus">Phep_3575</name>
</gene>
<dbReference type="KEGG" id="phe:Phep_3575"/>
<dbReference type="OrthoDB" id="597477at2"/>
<dbReference type="FunFam" id="3.40.50.720:FF:000084">
    <property type="entry name" value="Short-chain dehydrogenase reductase"/>
    <property type="match status" value="1"/>
</dbReference>
<reference evidence="3 4" key="1">
    <citation type="journal article" date="2009" name="Stand. Genomic Sci.">
        <title>Complete genome sequence of Pedobacter heparinus type strain (HIM 762-3).</title>
        <authorList>
            <person name="Han C."/>
            <person name="Spring S."/>
            <person name="Lapidus A."/>
            <person name="Del Rio T.G."/>
            <person name="Tice H."/>
            <person name="Copeland A."/>
            <person name="Cheng J.F."/>
            <person name="Lucas S."/>
            <person name="Chen F."/>
            <person name="Nolan M."/>
            <person name="Bruce D."/>
            <person name="Goodwin L."/>
            <person name="Pitluck S."/>
            <person name="Ivanova N."/>
            <person name="Mavromatis K."/>
            <person name="Mikhailova N."/>
            <person name="Pati A."/>
            <person name="Chen A."/>
            <person name="Palaniappan K."/>
            <person name="Land M."/>
            <person name="Hauser L."/>
            <person name="Chang Y.J."/>
            <person name="Jeffries C.C."/>
            <person name="Saunders E."/>
            <person name="Chertkov O."/>
            <person name="Brettin T."/>
            <person name="Goker M."/>
            <person name="Rohde M."/>
            <person name="Bristow J."/>
            <person name="Eisen J.A."/>
            <person name="Markowitz V."/>
            <person name="Hugenholtz P."/>
            <person name="Kyrpides N.C."/>
            <person name="Klenk H.P."/>
            <person name="Detter J.C."/>
        </authorList>
    </citation>
    <scope>NUCLEOTIDE SEQUENCE [LARGE SCALE GENOMIC DNA]</scope>
    <source>
        <strain evidence="4">ATCC 13125 / DSM 2366 / CIP 104194 / JCM 7457 / NBRC 12017 / NCIMB 9290 / NRRL B-14731 / HIM 762-3</strain>
    </source>
</reference>
<keyword evidence="2" id="KW-0560">Oxidoreductase</keyword>
<keyword evidence="4" id="KW-1185">Reference proteome</keyword>
<proteinExistence type="inferred from homology"/>
<accession>C6XTI8</accession>
<comment type="similarity">
    <text evidence="1">Belongs to the short-chain dehydrogenases/reductases (SDR) family.</text>
</comment>
<evidence type="ECO:0000256" key="1">
    <source>
        <dbReference type="ARBA" id="ARBA00006484"/>
    </source>
</evidence>
<dbReference type="PRINTS" id="PR00081">
    <property type="entry name" value="GDHRDH"/>
</dbReference>